<dbReference type="PANTHER" id="PTHR30055:SF238">
    <property type="entry name" value="MYCOFACTOCIN BIOSYNTHESIS TRANSCRIPTIONAL REGULATOR MFTR-RELATED"/>
    <property type="match status" value="1"/>
</dbReference>
<comment type="caution">
    <text evidence="6">The sequence shown here is derived from an EMBL/GenBank/DDBJ whole genome shotgun (WGS) entry which is preliminary data.</text>
</comment>
<dbReference type="InterPro" id="IPR009057">
    <property type="entry name" value="Homeodomain-like_sf"/>
</dbReference>
<keyword evidence="3" id="KW-0804">Transcription</keyword>
<dbReference type="Proteomes" id="UP001500466">
    <property type="component" value="Unassembled WGS sequence"/>
</dbReference>
<dbReference type="PANTHER" id="PTHR30055">
    <property type="entry name" value="HTH-TYPE TRANSCRIPTIONAL REGULATOR RUTR"/>
    <property type="match status" value="1"/>
</dbReference>
<name>A0ABP9I7W8_9ACTN</name>
<evidence type="ECO:0000256" key="3">
    <source>
        <dbReference type="ARBA" id="ARBA00023163"/>
    </source>
</evidence>
<dbReference type="InterPro" id="IPR050109">
    <property type="entry name" value="HTH-type_TetR-like_transc_reg"/>
</dbReference>
<evidence type="ECO:0000256" key="2">
    <source>
        <dbReference type="ARBA" id="ARBA00023125"/>
    </source>
</evidence>
<sequence length="202" mass="22216">MRENDPRFRRSRRLMREALVELAREGPENLTVSAICQATGVDRATFYRHFPDLEHLVADTLAYLADESATRWETSSSGGTARGPESSAVVLSQYFAHIKENWALYRWALGGSGSAAALHGILDRTRRAIESELLVVHQGEPETDLHRRATFAAGAVLGTILGWLAEPNPAPAEEMAAWTVSEIDSRLVYPALAPLGGQPRRP</sequence>
<reference evidence="7" key="1">
    <citation type="journal article" date="2019" name="Int. J. Syst. Evol. Microbiol.">
        <title>The Global Catalogue of Microorganisms (GCM) 10K type strain sequencing project: providing services to taxonomists for standard genome sequencing and annotation.</title>
        <authorList>
            <consortium name="The Broad Institute Genomics Platform"/>
            <consortium name="The Broad Institute Genome Sequencing Center for Infectious Disease"/>
            <person name="Wu L."/>
            <person name="Ma J."/>
        </authorList>
    </citation>
    <scope>NUCLEOTIDE SEQUENCE [LARGE SCALE GENOMIC DNA]</scope>
    <source>
        <strain evidence="7">JCM 17986</strain>
    </source>
</reference>
<protein>
    <recommendedName>
        <fullName evidence="5">HTH tetR-type domain-containing protein</fullName>
    </recommendedName>
</protein>
<dbReference type="Pfam" id="PF00440">
    <property type="entry name" value="TetR_N"/>
    <property type="match status" value="1"/>
</dbReference>
<evidence type="ECO:0000313" key="6">
    <source>
        <dbReference type="EMBL" id="GAA4991140.1"/>
    </source>
</evidence>
<evidence type="ECO:0000256" key="4">
    <source>
        <dbReference type="PROSITE-ProRule" id="PRU00335"/>
    </source>
</evidence>
<dbReference type="SUPFAM" id="SSF46689">
    <property type="entry name" value="Homeodomain-like"/>
    <property type="match status" value="1"/>
</dbReference>
<evidence type="ECO:0000313" key="7">
    <source>
        <dbReference type="Proteomes" id="UP001500466"/>
    </source>
</evidence>
<evidence type="ECO:0000256" key="1">
    <source>
        <dbReference type="ARBA" id="ARBA00023015"/>
    </source>
</evidence>
<dbReference type="InterPro" id="IPR001647">
    <property type="entry name" value="HTH_TetR"/>
</dbReference>
<proteinExistence type="predicted"/>
<feature type="DNA-binding region" description="H-T-H motif" evidence="4">
    <location>
        <begin position="31"/>
        <end position="50"/>
    </location>
</feature>
<accession>A0ABP9I7W8</accession>
<feature type="domain" description="HTH tetR-type" evidence="5">
    <location>
        <begin position="8"/>
        <end position="68"/>
    </location>
</feature>
<keyword evidence="1" id="KW-0805">Transcription regulation</keyword>
<dbReference type="EMBL" id="BAABHS010000042">
    <property type="protein sequence ID" value="GAA4991140.1"/>
    <property type="molecule type" value="Genomic_DNA"/>
</dbReference>
<keyword evidence="2 4" id="KW-0238">DNA-binding</keyword>
<dbReference type="RefSeq" id="WP_345680202.1">
    <property type="nucleotide sequence ID" value="NZ_BAABHS010000042.1"/>
</dbReference>
<organism evidence="6 7">
    <name type="scientific">Yinghuangia aomiensis</name>
    <dbReference type="NCBI Taxonomy" id="676205"/>
    <lineage>
        <taxon>Bacteria</taxon>
        <taxon>Bacillati</taxon>
        <taxon>Actinomycetota</taxon>
        <taxon>Actinomycetes</taxon>
        <taxon>Kitasatosporales</taxon>
        <taxon>Streptomycetaceae</taxon>
        <taxon>Yinghuangia</taxon>
    </lineage>
</organism>
<dbReference type="Gene3D" id="1.10.357.10">
    <property type="entry name" value="Tetracycline Repressor, domain 2"/>
    <property type="match status" value="1"/>
</dbReference>
<keyword evidence="7" id="KW-1185">Reference proteome</keyword>
<dbReference type="PROSITE" id="PS50977">
    <property type="entry name" value="HTH_TETR_2"/>
    <property type="match status" value="1"/>
</dbReference>
<gene>
    <name evidence="6" type="ORF">GCM10023205_73790</name>
</gene>
<evidence type="ECO:0000259" key="5">
    <source>
        <dbReference type="PROSITE" id="PS50977"/>
    </source>
</evidence>